<feature type="domain" description="Dienelactone hydrolase" evidence="1">
    <location>
        <begin position="24"/>
        <end position="242"/>
    </location>
</feature>
<dbReference type="InterPro" id="IPR029058">
    <property type="entry name" value="AB_hydrolase_fold"/>
</dbReference>
<reference evidence="3" key="1">
    <citation type="journal article" date="2019" name="Int. J. Syst. Evol. Microbiol.">
        <title>The Global Catalogue of Microorganisms (GCM) 10K type strain sequencing project: providing services to taxonomists for standard genome sequencing and annotation.</title>
        <authorList>
            <consortium name="The Broad Institute Genomics Platform"/>
            <consortium name="The Broad Institute Genome Sequencing Center for Infectious Disease"/>
            <person name="Wu L."/>
            <person name="Ma J."/>
        </authorList>
    </citation>
    <scope>NUCLEOTIDE SEQUENCE [LARGE SCALE GENOMIC DNA]</scope>
    <source>
        <strain evidence="3">JCM 10083</strain>
    </source>
</reference>
<dbReference type="InterPro" id="IPR002925">
    <property type="entry name" value="Dienelactn_hydro"/>
</dbReference>
<evidence type="ECO:0000313" key="3">
    <source>
        <dbReference type="Proteomes" id="UP001596514"/>
    </source>
</evidence>
<dbReference type="RefSeq" id="WP_343962155.1">
    <property type="nucleotide sequence ID" value="NZ_BAAAGK010000006.1"/>
</dbReference>
<protein>
    <submittedName>
        <fullName evidence="2">Dienelactone hydrolase family protein</fullName>
        <ecNumber evidence="2">3.1.-.-</ecNumber>
    </submittedName>
</protein>
<dbReference type="PANTHER" id="PTHR46623">
    <property type="entry name" value="CARBOXYMETHYLENEBUTENOLIDASE-RELATED"/>
    <property type="match status" value="1"/>
</dbReference>
<accession>A0ABW2SQR5</accession>
<dbReference type="GO" id="GO:0016787">
    <property type="term" value="F:hydrolase activity"/>
    <property type="evidence" value="ECO:0007669"/>
    <property type="project" value="UniProtKB-KW"/>
</dbReference>
<dbReference type="InterPro" id="IPR051049">
    <property type="entry name" value="Dienelactone_hydrolase-like"/>
</dbReference>
<gene>
    <name evidence="2" type="ORF">ACFQVD_00790</name>
</gene>
<keyword evidence="2" id="KW-0378">Hydrolase</keyword>
<dbReference type="Proteomes" id="UP001596514">
    <property type="component" value="Unassembled WGS sequence"/>
</dbReference>
<dbReference type="Pfam" id="PF01738">
    <property type="entry name" value="DLH"/>
    <property type="match status" value="1"/>
</dbReference>
<proteinExistence type="predicted"/>
<dbReference type="PANTHER" id="PTHR46623:SF6">
    <property type="entry name" value="ALPHA_BETA-HYDROLASES SUPERFAMILY PROTEIN"/>
    <property type="match status" value="1"/>
</dbReference>
<comment type="caution">
    <text evidence="2">The sequence shown here is derived from an EMBL/GenBank/DDBJ whole genome shotgun (WGS) entry which is preliminary data.</text>
</comment>
<dbReference type="EMBL" id="JBHTEE010000001">
    <property type="protein sequence ID" value="MFC7598635.1"/>
    <property type="molecule type" value="Genomic_DNA"/>
</dbReference>
<dbReference type="EC" id="3.1.-.-" evidence="2"/>
<organism evidence="2 3">
    <name type="scientific">Streptosporangium amethystogenes subsp. fukuiense</name>
    <dbReference type="NCBI Taxonomy" id="698418"/>
    <lineage>
        <taxon>Bacteria</taxon>
        <taxon>Bacillati</taxon>
        <taxon>Actinomycetota</taxon>
        <taxon>Actinomycetes</taxon>
        <taxon>Streptosporangiales</taxon>
        <taxon>Streptosporangiaceae</taxon>
        <taxon>Streptosporangium</taxon>
    </lineage>
</organism>
<evidence type="ECO:0000313" key="2">
    <source>
        <dbReference type="EMBL" id="MFC7598635.1"/>
    </source>
</evidence>
<dbReference type="Gene3D" id="3.40.50.1820">
    <property type="entry name" value="alpha/beta hydrolase"/>
    <property type="match status" value="1"/>
</dbReference>
<dbReference type="SUPFAM" id="SSF53474">
    <property type="entry name" value="alpha/beta-Hydrolases"/>
    <property type="match status" value="1"/>
</dbReference>
<name>A0ABW2SQR5_9ACTN</name>
<sequence>MPNAPITRVEAAQATLTSGDGTLIGAFLARPEKPSGAGVLVLPDNRGLSGFYQELVVRLAELGHTAVAIDYYARTAGTDYRDRPESFADMATLMPNHLARLTSEGLSADMSAGVERLRESCHAVVSLGFCIGGRFAFNTAVPRFGLDGVIGLYGFPGELNGAPGPARLAHLMTAPVLALWGGGDENIPPAMVAAFDDALTAAGVEHEFVTYPDAPHGFFDHRLPGFADASADAWRRITRFVSAAREAAAK</sequence>
<evidence type="ECO:0000259" key="1">
    <source>
        <dbReference type="Pfam" id="PF01738"/>
    </source>
</evidence>
<keyword evidence="3" id="KW-1185">Reference proteome</keyword>